<dbReference type="Proteomes" id="UP000016491">
    <property type="component" value="Unassembled WGS sequence"/>
</dbReference>
<name>A0ABC9U282_CLOSY</name>
<sequence length="166" mass="19356">MVVMILGNPYKFSVFISTIKEWNIDNEFCNGVLLFCIDGNIFPKKIVTATLKCEIQLLKEKLRNLITNERLYNMQRDKAFAEIYNITFPEDISIDNDYRFDITPESFADENCYVFAVSNGKEVRIMATKLNYIVEESRHELSNVDISETFIEIEDLNQIISQLEIC</sequence>
<evidence type="ECO:0000313" key="2">
    <source>
        <dbReference type="Proteomes" id="UP000016491"/>
    </source>
</evidence>
<evidence type="ECO:0000313" key="1">
    <source>
        <dbReference type="EMBL" id="ERI79618.1"/>
    </source>
</evidence>
<dbReference type="AlphaFoldDB" id="A0ABC9U282"/>
<reference evidence="1 2" key="1">
    <citation type="submission" date="2013-07" db="EMBL/GenBank/DDBJ databases">
        <authorList>
            <person name="Weinstock G."/>
            <person name="Sodergren E."/>
            <person name="Wylie T."/>
            <person name="Fulton L."/>
            <person name="Fulton R."/>
            <person name="Fronick C."/>
            <person name="O'Laughlin M."/>
            <person name="Godfrey J."/>
            <person name="Miner T."/>
            <person name="Herter B."/>
            <person name="Appelbaum E."/>
            <person name="Cordes M."/>
            <person name="Lek S."/>
            <person name="Wollam A."/>
            <person name="Pepin K.H."/>
            <person name="Palsikar V.B."/>
            <person name="Mitreva M."/>
            <person name="Wilson R.K."/>
        </authorList>
    </citation>
    <scope>NUCLEOTIDE SEQUENCE [LARGE SCALE GENOMIC DNA]</scope>
    <source>
        <strain evidence="1 2">ATCC 14940</strain>
    </source>
</reference>
<dbReference type="Pfam" id="PF15593">
    <property type="entry name" value="Imm42"/>
    <property type="match status" value="1"/>
</dbReference>
<dbReference type="InterPro" id="IPR028958">
    <property type="entry name" value="Imm42"/>
</dbReference>
<dbReference type="EMBL" id="AWSU01000065">
    <property type="protein sequence ID" value="ERI79618.1"/>
    <property type="molecule type" value="Genomic_DNA"/>
</dbReference>
<gene>
    <name evidence="1" type="ORF">CLOSYM_00793</name>
</gene>
<comment type="caution">
    <text evidence="1">The sequence shown here is derived from an EMBL/GenBank/DDBJ whole genome shotgun (WGS) entry which is preliminary data.</text>
</comment>
<evidence type="ECO:0008006" key="3">
    <source>
        <dbReference type="Google" id="ProtNLM"/>
    </source>
</evidence>
<protein>
    <recommendedName>
        <fullName evidence="3">Immunity protein 42</fullName>
    </recommendedName>
</protein>
<proteinExistence type="predicted"/>
<accession>A0ABC9U282</accession>
<organism evidence="1 2">
    <name type="scientific">[Clostridium] symbiosum ATCC 14940</name>
    <dbReference type="NCBI Taxonomy" id="411472"/>
    <lineage>
        <taxon>Bacteria</taxon>
        <taxon>Bacillati</taxon>
        <taxon>Bacillota</taxon>
        <taxon>Clostridia</taxon>
        <taxon>Lachnospirales</taxon>
        <taxon>Lachnospiraceae</taxon>
        <taxon>Otoolea</taxon>
    </lineage>
</organism>